<dbReference type="InterPro" id="IPR007712">
    <property type="entry name" value="RelE/ParE_toxin"/>
</dbReference>
<dbReference type="KEGG" id="fpra:CG447_02750"/>
<dbReference type="GeneID" id="90659917"/>
<dbReference type="EMBL" id="NOUW01000017">
    <property type="protein sequence ID" value="PDX89763.1"/>
    <property type="molecule type" value="Genomic_DNA"/>
</dbReference>
<protein>
    <submittedName>
        <fullName evidence="1">RelE/ParE family toxin</fullName>
    </submittedName>
</protein>
<gene>
    <name evidence="1" type="ORF">CHR61_06330</name>
</gene>
<proteinExistence type="predicted"/>
<dbReference type="InterPro" id="IPR035093">
    <property type="entry name" value="RelE/ParE_toxin_dom_sf"/>
</dbReference>
<reference evidence="1 2" key="1">
    <citation type="journal article" date="2017" name="Front. Microbiol.">
        <title>New Insights into the Diversity of the Genus Faecalibacterium.</title>
        <authorList>
            <person name="Benevides L."/>
            <person name="Burman S."/>
            <person name="Martin R."/>
            <person name="Robert V."/>
            <person name="Thomas M."/>
            <person name="Miquel S."/>
            <person name="Chain F."/>
            <person name="Sokol H."/>
            <person name="Bermudez-Humaran L.G."/>
            <person name="Morrison M."/>
            <person name="Langella P."/>
            <person name="Azevedo V.A."/>
            <person name="Chatel J.M."/>
            <person name="Soares S."/>
        </authorList>
    </citation>
    <scope>NUCLEOTIDE SEQUENCE [LARGE SCALE GENOMIC DNA]</scope>
    <source>
        <strain evidence="1 2">AHMP21</strain>
    </source>
</reference>
<dbReference type="Pfam" id="PF05016">
    <property type="entry name" value="ParE_toxin"/>
    <property type="match status" value="1"/>
</dbReference>
<name>A0A1Q6QNG3_9FIRM</name>
<evidence type="ECO:0000313" key="2">
    <source>
        <dbReference type="Proteomes" id="UP000220438"/>
    </source>
</evidence>
<dbReference type="RefSeq" id="WP_005933915.1">
    <property type="nucleotide sequence ID" value="NZ_CABVEL010000010.1"/>
</dbReference>
<evidence type="ECO:0000313" key="1">
    <source>
        <dbReference type="EMBL" id="PDX89763.1"/>
    </source>
</evidence>
<dbReference type="Proteomes" id="UP000220438">
    <property type="component" value="Unassembled WGS sequence"/>
</dbReference>
<dbReference type="Gene3D" id="3.30.2310.20">
    <property type="entry name" value="RelE-like"/>
    <property type="match status" value="1"/>
</dbReference>
<organism evidence="1 2">
    <name type="scientific">Faecalibacterium prausnitzii</name>
    <dbReference type="NCBI Taxonomy" id="853"/>
    <lineage>
        <taxon>Bacteria</taxon>
        <taxon>Bacillati</taxon>
        <taxon>Bacillota</taxon>
        <taxon>Clostridia</taxon>
        <taxon>Eubacteriales</taxon>
        <taxon>Oscillospiraceae</taxon>
        <taxon>Faecalibacterium</taxon>
    </lineage>
</organism>
<sequence length="111" mass="12775">MAKIEILESAQRELEAIAELHMNLVGPNSARKITDRILDSLSRLERFPLSGSLPRDAELLKSGYRYVIAGQYLCVYRLIVDTVFVYHIVHGASNYPVLFKRLLQEELKRED</sequence>
<accession>A0A1Q6QNG3</accession>
<comment type="caution">
    <text evidence="1">The sequence shown here is derived from an EMBL/GenBank/DDBJ whole genome shotgun (WGS) entry which is preliminary data.</text>
</comment>
<dbReference type="AlphaFoldDB" id="A0A1Q6QNG3"/>